<evidence type="ECO:0000313" key="1">
    <source>
        <dbReference type="EMBL" id="GMH77931.1"/>
    </source>
</evidence>
<proteinExistence type="predicted"/>
<accession>A0A9W7ARM7</accession>
<keyword evidence="2" id="KW-1185">Reference proteome</keyword>
<comment type="caution">
    <text evidence="1">The sequence shown here is derived from an EMBL/GenBank/DDBJ whole genome shotgun (WGS) entry which is preliminary data.</text>
</comment>
<dbReference type="InterPro" id="IPR023393">
    <property type="entry name" value="START-like_dom_sf"/>
</dbReference>
<dbReference type="Proteomes" id="UP001165122">
    <property type="component" value="Unassembled WGS sequence"/>
</dbReference>
<dbReference type="Gene3D" id="3.30.530.20">
    <property type="match status" value="1"/>
</dbReference>
<dbReference type="EMBL" id="BRXW01000849">
    <property type="protein sequence ID" value="GMH77931.1"/>
    <property type="molecule type" value="Genomic_DNA"/>
</dbReference>
<protein>
    <submittedName>
        <fullName evidence="1">Uncharacterized protein</fullName>
    </submittedName>
</protein>
<organism evidence="1 2">
    <name type="scientific">Triparma laevis f. longispina</name>
    <dbReference type="NCBI Taxonomy" id="1714387"/>
    <lineage>
        <taxon>Eukaryota</taxon>
        <taxon>Sar</taxon>
        <taxon>Stramenopiles</taxon>
        <taxon>Ochrophyta</taxon>
        <taxon>Bolidophyceae</taxon>
        <taxon>Parmales</taxon>
        <taxon>Triparmaceae</taxon>
        <taxon>Triparma</taxon>
    </lineage>
</organism>
<dbReference type="AlphaFoldDB" id="A0A9W7ARM7"/>
<gene>
    <name evidence="1" type="ORF">TrLO_g12622</name>
</gene>
<name>A0A9W7ARM7_9STRA</name>
<reference evidence="2" key="1">
    <citation type="journal article" date="2023" name="Commun. Biol.">
        <title>Genome analysis of Parmales, the sister group of diatoms, reveals the evolutionary specialization of diatoms from phago-mixotrophs to photoautotrophs.</title>
        <authorList>
            <person name="Ban H."/>
            <person name="Sato S."/>
            <person name="Yoshikawa S."/>
            <person name="Yamada K."/>
            <person name="Nakamura Y."/>
            <person name="Ichinomiya M."/>
            <person name="Sato N."/>
            <person name="Blanc-Mathieu R."/>
            <person name="Endo H."/>
            <person name="Kuwata A."/>
            <person name="Ogata H."/>
        </authorList>
    </citation>
    <scope>NUCLEOTIDE SEQUENCE [LARGE SCALE GENOMIC DNA]</scope>
    <source>
        <strain evidence="2">NIES 3700</strain>
    </source>
</reference>
<dbReference type="OrthoDB" id="10588604at2759"/>
<sequence length="466" mass="52343">MTEKVDALQTKLLRPGHVNISSGPTKALARTTPGAKKVGSNVMGVSTTIHTCCTRVEIHEDPEAFLERLLGDQTKVGRMLFQKIILEGVAYWSFMVGTTKCCDLLLRMWVERHDKDGVIVRVTSVEEEEIGVPLPNPHSTATKKLRLLLKEGTVVLRPLPFGQTLFTFTAQIDFIEVMKDAIGTSAVKLRAGVEAAKADELFCKLVNMFYDQFQKEDVIDARCKMDFIENKIPNAAPLTEDEQRIIEESVKLVEDVASRAKRISGTANESMEKFLYHADGGEAALGMTVAKMDVAAVVLFTEIWLIDTYAKKAENKSAAIREVWNNLDGTRSVQYSKSVSLPGGFQDRLFEMWMTWVKRVEADGRRTFIIAFCPMEKYKGAHHKGEWTEKLHEATTRGVHIVKELTDNTCEWTRVQQVDLKISLPARVLDIFAKQELGWANKVQEKLSATQLNQSQVFCKIADTSI</sequence>
<evidence type="ECO:0000313" key="2">
    <source>
        <dbReference type="Proteomes" id="UP001165122"/>
    </source>
</evidence>
<dbReference type="SUPFAM" id="SSF55961">
    <property type="entry name" value="Bet v1-like"/>
    <property type="match status" value="1"/>
</dbReference>